<proteinExistence type="predicted"/>
<sequence length="245" mass="26810">MLDYNPGALFSERLTALIDAGLQRRQAGEPIRTYLGASRLGVACERALQFEYAQAPVDPGREFSGRMLRIFERGHRMEEAVVGWLRAAGFDLRTHQADGEQFGFSALDGRLQGHVDGVIVGGPEGFDAPALWENKCLGAKSWRELVKHRLAKAKPVYAAQVAVYQAYLALHERPALFTAVNADSMEISAERVPFDGGLAQRMSDRAVRVITATEAGELLPRGFADPAHVECRQCAWGLRCRGGGA</sequence>
<reference evidence="1" key="1">
    <citation type="submission" date="2023-03" db="EMBL/GenBank/DDBJ databases">
        <authorList>
            <person name="Pearce D."/>
        </authorList>
    </citation>
    <scope>NUCLEOTIDE SEQUENCE</scope>
    <source>
        <strain evidence="1">Mc</strain>
    </source>
</reference>
<name>A0AA35V4F4_METCP</name>
<evidence type="ECO:0000313" key="1">
    <source>
        <dbReference type="EMBL" id="CAI8820025.1"/>
    </source>
</evidence>
<dbReference type="Proteomes" id="UP001158598">
    <property type="component" value="Chromosome"/>
</dbReference>
<accession>A0AA35V4F4</accession>
<gene>
    <name evidence="1" type="ORF">MCNOR_1927</name>
</gene>
<dbReference type="EMBL" id="OX458332">
    <property type="protein sequence ID" value="CAI8820025.1"/>
    <property type="molecule type" value="Genomic_DNA"/>
</dbReference>
<evidence type="ECO:0000313" key="2">
    <source>
        <dbReference type="Proteomes" id="UP001158598"/>
    </source>
</evidence>
<dbReference type="AlphaFoldDB" id="A0AA35V4F4"/>
<evidence type="ECO:0008006" key="3">
    <source>
        <dbReference type="Google" id="ProtNLM"/>
    </source>
</evidence>
<organism evidence="1 2">
    <name type="scientific">Methylococcus capsulatus</name>
    <dbReference type="NCBI Taxonomy" id="414"/>
    <lineage>
        <taxon>Bacteria</taxon>
        <taxon>Pseudomonadati</taxon>
        <taxon>Pseudomonadota</taxon>
        <taxon>Gammaproteobacteria</taxon>
        <taxon>Methylococcales</taxon>
        <taxon>Methylococcaceae</taxon>
        <taxon>Methylococcus</taxon>
    </lineage>
</organism>
<protein>
    <recommendedName>
        <fullName evidence="3">PD-(D/E)XK endonuclease-like domain-containing protein</fullName>
    </recommendedName>
</protein>